<dbReference type="EMBL" id="UAUU01000011">
    <property type="protein sequence ID" value="SPZ93028.1"/>
    <property type="molecule type" value="Genomic_DNA"/>
</dbReference>
<name>A0A2X2JGI3_SPHMU</name>
<dbReference type="InterPro" id="IPR009000">
    <property type="entry name" value="Transl_B-barrel_sf"/>
</dbReference>
<protein>
    <submittedName>
        <fullName evidence="1">Translation initiation factor IF-2</fullName>
    </submittedName>
</protein>
<evidence type="ECO:0000313" key="1">
    <source>
        <dbReference type="EMBL" id="SPZ93028.1"/>
    </source>
</evidence>
<reference evidence="1 2" key="1">
    <citation type="submission" date="2018-06" db="EMBL/GenBank/DDBJ databases">
        <authorList>
            <consortium name="Pathogen Informatics"/>
            <person name="Doyle S."/>
        </authorList>
    </citation>
    <scope>NUCLEOTIDE SEQUENCE [LARGE SCALE GENOMIC DNA]</scope>
    <source>
        <strain evidence="1 2">NCTC11343</strain>
    </source>
</reference>
<dbReference type="Proteomes" id="UP000251241">
    <property type="component" value="Unassembled WGS sequence"/>
</dbReference>
<dbReference type="Gene3D" id="2.40.30.10">
    <property type="entry name" value="Translation factors"/>
    <property type="match status" value="1"/>
</dbReference>
<proteinExistence type="predicted"/>
<dbReference type="AlphaFoldDB" id="A0A2X2JGI3"/>
<dbReference type="SUPFAM" id="SSF50447">
    <property type="entry name" value="Translation proteins"/>
    <property type="match status" value="1"/>
</dbReference>
<evidence type="ECO:0000313" key="2">
    <source>
        <dbReference type="Proteomes" id="UP000251241"/>
    </source>
</evidence>
<sequence length="39" mass="4464">MGYECGLNIDRFNDIQVGDIVEAYEQVEVNVNCNHLVIH</sequence>
<gene>
    <name evidence="1" type="primary">infB_2</name>
    <name evidence="1" type="ORF">NCTC11343_04964</name>
</gene>
<keyword evidence="1" id="KW-0396">Initiation factor</keyword>
<organism evidence="1 2">
    <name type="scientific">Sphingobacterium multivorum</name>
    <dbReference type="NCBI Taxonomy" id="28454"/>
    <lineage>
        <taxon>Bacteria</taxon>
        <taxon>Pseudomonadati</taxon>
        <taxon>Bacteroidota</taxon>
        <taxon>Sphingobacteriia</taxon>
        <taxon>Sphingobacteriales</taxon>
        <taxon>Sphingobacteriaceae</taxon>
        <taxon>Sphingobacterium</taxon>
    </lineage>
</organism>
<accession>A0A2X2JGI3</accession>
<dbReference type="GO" id="GO:0003743">
    <property type="term" value="F:translation initiation factor activity"/>
    <property type="evidence" value="ECO:0007669"/>
    <property type="project" value="UniProtKB-KW"/>
</dbReference>
<keyword evidence="1" id="KW-0648">Protein biosynthesis</keyword>